<keyword evidence="2" id="KW-1185">Reference proteome</keyword>
<dbReference type="EMBL" id="JAUSWA010000053">
    <property type="protein sequence ID" value="MDQ0497098.1"/>
    <property type="molecule type" value="Genomic_DNA"/>
</dbReference>
<protein>
    <submittedName>
        <fullName evidence="1">Uncharacterized protein</fullName>
    </submittedName>
</protein>
<evidence type="ECO:0000313" key="1">
    <source>
        <dbReference type="EMBL" id="MDQ0497098.1"/>
    </source>
</evidence>
<evidence type="ECO:0000313" key="2">
    <source>
        <dbReference type="Proteomes" id="UP001242811"/>
    </source>
</evidence>
<organism evidence="1 2">
    <name type="scientific">Paenibacillus brasilensis</name>
    <dbReference type="NCBI Taxonomy" id="128574"/>
    <lineage>
        <taxon>Bacteria</taxon>
        <taxon>Bacillati</taxon>
        <taxon>Bacillota</taxon>
        <taxon>Bacilli</taxon>
        <taxon>Bacillales</taxon>
        <taxon>Paenibacillaceae</taxon>
        <taxon>Paenibacillus</taxon>
    </lineage>
</organism>
<proteinExistence type="predicted"/>
<comment type="caution">
    <text evidence="1">The sequence shown here is derived from an EMBL/GenBank/DDBJ whole genome shotgun (WGS) entry which is preliminary data.</text>
</comment>
<reference evidence="1 2" key="1">
    <citation type="submission" date="2023-07" db="EMBL/GenBank/DDBJ databases">
        <title>Genomic Encyclopedia of Type Strains, Phase IV (KMG-IV): sequencing the most valuable type-strain genomes for metagenomic binning, comparative biology and taxonomic classification.</title>
        <authorList>
            <person name="Goeker M."/>
        </authorList>
    </citation>
    <scope>NUCLEOTIDE SEQUENCE [LARGE SCALE GENOMIC DNA]</scope>
    <source>
        <strain evidence="1 2">DSM 14914</strain>
    </source>
</reference>
<gene>
    <name evidence="1" type="ORF">QOZ95_005299</name>
</gene>
<dbReference type="Proteomes" id="UP001242811">
    <property type="component" value="Unassembled WGS sequence"/>
</dbReference>
<name>A0ABU0L720_9BACL</name>
<sequence>MQDSNVSYKYNKIRKTLISQGFHCDAEDRDRTGTVVTYRRILRHEFLIYCSGIQFQNPVYSRLLCVRICSHLNCILHKILQSVPNKKSRRINSLLLFLPSTKYKIIIA</sequence>
<accession>A0ABU0L720</accession>